<name>A0ABT8WE53_9FLAO</name>
<dbReference type="RefSeq" id="WP_303279155.1">
    <property type="nucleotide sequence ID" value="NZ_JAUOEK010000155.1"/>
</dbReference>
<sequence>MAFNKKPNHMNSQYVHSKNNKVYLKVDNESDEWYPINFQWISIVELNKNMNQ</sequence>
<comment type="caution">
    <text evidence="1">The sequence shown here is derived from an EMBL/GenBank/DDBJ whole genome shotgun (WGS) entry which is preliminary data.</text>
</comment>
<keyword evidence="2" id="KW-1185">Reference proteome</keyword>
<evidence type="ECO:0000313" key="2">
    <source>
        <dbReference type="Proteomes" id="UP001176883"/>
    </source>
</evidence>
<proteinExistence type="predicted"/>
<dbReference type="EMBL" id="JAUOEK010000155">
    <property type="protein sequence ID" value="MDO5971440.1"/>
    <property type="molecule type" value="Genomic_DNA"/>
</dbReference>
<protein>
    <submittedName>
        <fullName evidence="1">Uncharacterized protein</fullName>
    </submittedName>
</protein>
<evidence type="ECO:0000313" key="1">
    <source>
        <dbReference type="EMBL" id="MDO5971440.1"/>
    </source>
</evidence>
<gene>
    <name evidence="1" type="ORF">Q4Q35_16660</name>
</gene>
<organism evidence="1 2">
    <name type="scientific">Flavivirga aquimarina</name>
    <dbReference type="NCBI Taxonomy" id="2027862"/>
    <lineage>
        <taxon>Bacteria</taxon>
        <taxon>Pseudomonadati</taxon>
        <taxon>Bacteroidota</taxon>
        <taxon>Flavobacteriia</taxon>
        <taxon>Flavobacteriales</taxon>
        <taxon>Flavobacteriaceae</taxon>
        <taxon>Flavivirga</taxon>
    </lineage>
</organism>
<accession>A0ABT8WE53</accession>
<reference evidence="1" key="1">
    <citation type="submission" date="2023-07" db="EMBL/GenBank/DDBJ databases">
        <title>Two novel species in the genus Flavivirga.</title>
        <authorList>
            <person name="Kwon K."/>
        </authorList>
    </citation>
    <scope>NUCLEOTIDE SEQUENCE</scope>
    <source>
        <strain evidence="1">KCTC 52353</strain>
    </source>
</reference>
<dbReference type="Proteomes" id="UP001176883">
    <property type="component" value="Unassembled WGS sequence"/>
</dbReference>